<feature type="transmembrane region" description="Helical" evidence="1">
    <location>
        <begin position="69"/>
        <end position="86"/>
    </location>
</feature>
<feature type="transmembrane region" description="Helical" evidence="1">
    <location>
        <begin position="6"/>
        <end position="27"/>
    </location>
</feature>
<dbReference type="EMBL" id="JADIKK010000008">
    <property type="protein sequence ID" value="MFK2879039.1"/>
    <property type="molecule type" value="Genomic_DNA"/>
</dbReference>
<proteinExistence type="predicted"/>
<reference evidence="2 3" key="1">
    <citation type="submission" date="2020-10" db="EMBL/GenBank/DDBJ databases">
        <title>Phylogeny of dyella-like bacteria.</title>
        <authorList>
            <person name="Fu J."/>
        </authorList>
    </citation>
    <scope>NUCLEOTIDE SEQUENCE [LARGE SCALE GENOMIC DNA]</scope>
    <source>
        <strain evidence="2 3">KACC 19113</strain>
    </source>
</reference>
<dbReference type="Proteomes" id="UP001620339">
    <property type="component" value="Unassembled WGS sequence"/>
</dbReference>
<evidence type="ECO:0000313" key="3">
    <source>
        <dbReference type="Proteomes" id="UP001620339"/>
    </source>
</evidence>
<keyword evidence="1" id="KW-1133">Transmembrane helix</keyword>
<organism evidence="2 3">
    <name type="scientific">Rhodanobacter hydrolyticus</name>
    <dbReference type="NCBI Taxonomy" id="2250595"/>
    <lineage>
        <taxon>Bacteria</taxon>
        <taxon>Pseudomonadati</taxon>
        <taxon>Pseudomonadota</taxon>
        <taxon>Gammaproteobacteria</taxon>
        <taxon>Lysobacterales</taxon>
        <taxon>Rhodanobacteraceae</taxon>
        <taxon>Rhodanobacter</taxon>
    </lineage>
</organism>
<keyword evidence="3" id="KW-1185">Reference proteome</keyword>
<sequence>MIIVFLASLVLIALCILWLPAWSAALLLRRMGVPQPLRVLRVVMPSQLLVAAALIWAADAAGLTNPAGYSLAILLLTGIAGAAIVWRQRRGNV</sequence>
<protein>
    <submittedName>
        <fullName evidence="2">Uncharacterized protein</fullName>
    </submittedName>
</protein>
<evidence type="ECO:0000313" key="2">
    <source>
        <dbReference type="EMBL" id="MFK2879039.1"/>
    </source>
</evidence>
<feature type="transmembrane region" description="Helical" evidence="1">
    <location>
        <begin position="39"/>
        <end position="57"/>
    </location>
</feature>
<accession>A0ABW8JA02</accession>
<name>A0ABW8JA02_9GAMM</name>
<gene>
    <name evidence="2" type="ORF">ISP25_18380</name>
</gene>
<dbReference type="RefSeq" id="WP_404615918.1">
    <property type="nucleotide sequence ID" value="NZ_JADIKK010000008.1"/>
</dbReference>
<keyword evidence="1" id="KW-0812">Transmembrane</keyword>
<evidence type="ECO:0000256" key="1">
    <source>
        <dbReference type="SAM" id="Phobius"/>
    </source>
</evidence>
<keyword evidence="1" id="KW-0472">Membrane</keyword>
<comment type="caution">
    <text evidence="2">The sequence shown here is derived from an EMBL/GenBank/DDBJ whole genome shotgun (WGS) entry which is preliminary data.</text>
</comment>